<keyword evidence="1" id="KW-0489">Methyltransferase</keyword>
<dbReference type="STRING" id="94208.A0A2S4KZX9"/>
<dbReference type="EMBL" id="PKSG01000405">
    <property type="protein sequence ID" value="POR35758.1"/>
    <property type="molecule type" value="Genomic_DNA"/>
</dbReference>
<gene>
    <name evidence="1" type="ORF">TPAR_04032</name>
</gene>
<keyword evidence="2" id="KW-1185">Reference proteome</keyword>
<dbReference type="InterPro" id="IPR029063">
    <property type="entry name" value="SAM-dependent_MTases_sf"/>
</dbReference>
<proteinExistence type="predicted"/>
<name>A0A2S4KZX9_9HYPO</name>
<dbReference type="SUPFAM" id="SSF53335">
    <property type="entry name" value="S-adenosyl-L-methionine-dependent methyltransferases"/>
    <property type="match status" value="1"/>
</dbReference>
<comment type="caution">
    <text evidence="1">The sequence shown here is derived from an EMBL/GenBank/DDBJ whole genome shotgun (WGS) entry which is preliminary data.</text>
</comment>
<protein>
    <submittedName>
        <fullName evidence="1">Malonyl-[acyl-carrier protein] O-methyltransferase 1</fullName>
    </submittedName>
</protein>
<dbReference type="Gene3D" id="3.40.50.150">
    <property type="entry name" value="Vaccinia Virus protein VP39"/>
    <property type="match status" value="1"/>
</dbReference>
<dbReference type="GO" id="GO:0032259">
    <property type="term" value="P:methylation"/>
    <property type="evidence" value="ECO:0007669"/>
    <property type="project" value="UniProtKB-KW"/>
</dbReference>
<dbReference type="GO" id="GO:0008168">
    <property type="term" value="F:methyltransferase activity"/>
    <property type="evidence" value="ECO:0007669"/>
    <property type="project" value="UniProtKB-KW"/>
</dbReference>
<dbReference type="Pfam" id="PF13489">
    <property type="entry name" value="Methyltransf_23"/>
    <property type="match status" value="1"/>
</dbReference>
<keyword evidence="1" id="KW-0808">Transferase</keyword>
<dbReference type="OrthoDB" id="2013972at2759"/>
<evidence type="ECO:0000313" key="2">
    <source>
        <dbReference type="Proteomes" id="UP000237481"/>
    </source>
</evidence>
<evidence type="ECO:0000313" key="1">
    <source>
        <dbReference type="EMBL" id="POR35758.1"/>
    </source>
</evidence>
<dbReference type="CDD" id="cd02440">
    <property type="entry name" value="AdoMet_MTases"/>
    <property type="match status" value="1"/>
</dbReference>
<dbReference type="AlphaFoldDB" id="A0A2S4KZX9"/>
<dbReference type="Proteomes" id="UP000237481">
    <property type="component" value="Unassembled WGS sequence"/>
</dbReference>
<organism evidence="1 2">
    <name type="scientific">Tolypocladium paradoxum</name>
    <dbReference type="NCBI Taxonomy" id="94208"/>
    <lineage>
        <taxon>Eukaryota</taxon>
        <taxon>Fungi</taxon>
        <taxon>Dikarya</taxon>
        <taxon>Ascomycota</taxon>
        <taxon>Pezizomycotina</taxon>
        <taxon>Sordariomycetes</taxon>
        <taxon>Hypocreomycetidae</taxon>
        <taxon>Hypocreales</taxon>
        <taxon>Ophiocordycipitaceae</taxon>
        <taxon>Tolypocladium</taxon>
    </lineage>
</organism>
<sequence length="192" mass="22086">MVDDVEQDWDELAKYDYIYCRNVIGSIIKDWPRLVHQIYESLKPGGWVELQGFVNQPYSDDKTLPSNNPLAQLMDGLKEAGEKTGRSMDPAPSFQHWIESMGFVAVEKKRSRLPVGTWAKDPTLKDIGAFMAQSFLKGVGGFTAVPFRDVLRWSREEVEVLNANVRRMVMQWDIHTIFDFVVVTSMKPMTRR</sequence>
<reference evidence="1 2" key="1">
    <citation type="submission" date="2018-01" db="EMBL/GenBank/DDBJ databases">
        <title>Harnessing the power of phylogenomics to disentangle the directionality and signatures of interkingdom host jumping in the parasitic fungal genus Tolypocladium.</title>
        <authorList>
            <person name="Quandt C.A."/>
            <person name="Patterson W."/>
            <person name="Spatafora J.W."/>
        </authorList>
    </citation>
    <scope>NUCLEOTIDE SEQUENCE [LARGE SCALE GENOMIC DNA]</scope>
    <source>
        <strain evidence="1 2">NRBC 100945</strain>
    </source>
</reference>
<accession>A0A2S4KZX9</accession>